<dbReference type="RefSeq" id="WP_161075188.1">
    <property type="nucleotide sequence ID" value="NZ_CP086370.1"/>
</dbReference>
<accession>A0A7X4HI54</accession>
<protein>
    <submittedName>
        <fullName evidence="1">TIGR04552 family protein</fullName>
    </submittedName>
</protein>
<organism evidence="1 2">
    <name type="scientific">Pseudoduganella aquatica</name>
    <dbReference type="NCBI Taxonomy" id="2660641"/>
    <lineage>
        <taxon>Bacteria</taxon>
        <taxon>Pseudomonadati</taxon>
        <taxon>Pseudomonadota</taxon>
        <taxon>Betaproteobacteria</taxon>
        <taxon>Burkholderiales</taxon>
        <taxon>Oxalobacteraceae</taxon>
        <taxon>Telluria group</taxon>
        <taxon>Pseudoduganella</taxon>
    </lineage>
</organism>
<gene>
    <name evidence="1" type="ORF">GTP77_26670</name>
</gene>
<dbReference type="Proteomes" id="UP000450676">
    <property type="component" value="Unassembled WGS sequence"/>
</dbReference>
<name>A0A7X4HI54_9BURK</name>
<dbReference type="InterPro" id="IPR030824">
    <property type="entry name" value="CHP04562"/>
</dbReference>
<dbReference type="NCBIfam" id="TIGR04562">
    <property type="entry name" value="TIGR04552 family protein"/>
    <property type="match status" value="1"/>
</dbReference>
<evidence type="ECO:0000313" key="2">
    <source>
        <dbReference type="Proteomes" id="UP000450676"/>
    </source>
</evidence>
<sequence length="402" mass="45552">MTELHASLKCAHKFSLNWGYLNAIASGVSAIDLGALALRNLHDARQFVLEYGFDLEQPAAPAVIARAHREAVAFIACTFLEPGQEALIPHEVRNPDDPLQLLVYASRRGMHADALRMWSCAVLKVMHGIFYIDNNLKLRHFNTIREQVFASLDEVIRCEDGHYFLTHGDTCLPLLHFDRKNNKGRNSILLKLLQKAAYLAADVYDHLGVRMIFNTRFECLLALQTLQRAHLLSVTNVDSQRTRNTLLDMEAAKEVFCKYRPMLERSEQYPAQLLLRMDDELLARSEQQTRSDNPHSGEGFSSIQVTVRKMIHLHADDAGGSSLPIFAAQDAAAQESVEPDYDVGFFFEYEIQLMDKASHDLSLSGPASHEAYKRRQVETARTRVFGRELLRWMESHDAAVMA</sequence>
<dbReference type="EMBL" id="WWCU01000048">
    <property type="protein sequence ID" value="MYN10907.1"/>
    <property type="molecule type" value="Genomic_DNA"/>
</dbReference>
<dbReference type="AlphaFoldDB" id="A0A7X4HI54"/>
<proteinExistence type="predicted"/>
<reference evidence="1 2" key="1">
    <citation type="submission" date="2019-12" db="EMBL/GenBank/DDBJ databases">
        <title>Novel species isolated from a subtropical stream in China.</title>
        <authorList>
            <person name="Lu H."/>
        </authorList>
    </citation>
    <scope>NUCLEOTIDE SEQUENCE [LARGE SCALE GENOMIC DNA]</scope>
    <source>
        <strain evidence="1 2">FT127W</strain>
    </source>
</reference>
<evidence type="ECO:0000313" key="1">
    <source>
        <dbReference type="EMBL" id="MYN10907.1"/>
    </source>
</evidence>
<dbReference type="NCBIfam" id="TIGR04552">
    <property type="entry name" value="TIGR04552 family protein"/>
    <property type="match status" value="1"/>
</dbReference>
<keyword evidence="2" id="KW-1185">Reference proteome</keyword>
<comment type="caution">
    <text evidence="1">The sequence shown here is derived from an EMBL/GenBank/DDBJ whole genome shotgun (WGS) entry which is preliminary data.</text>
</comment>